<gene>
    <name evidence="1" type="ORF">ILYODFUR_033492</name>
</gene>
<sequence>MLLLAEDWTLSGRTNAPIIRREIAAASSVFCLWNSALMLTPVSCIPPVRDPQFRCLQKFSTQAKR</sequence>
<evidence type="ECO:0000313" key="2">
    <source>
        <dbReference type="Proteomes" id="UP001482620"/>
    </source>
</evidence>
<comment type="caution">
    <text evidence="1">The sequence shown here is derived from an EMBL/GenBank/DDBJ whole genome shotgun (WGS) entry which is preliminary data.</text>
</comment>
<reference evidence="1 2" key="1">
    <citation type="submission" date="2021-06" db="EMBL/GenBank/DDBJ databases">
        <authorList>
            <person name="Palmer J.M."/>
        </authorList>
    </citation>
    <scope>NUCLEOTIDE SEQUENCE [LARGE SCALE GENOMIC DNA]</scope>
    <source>
        <strain evidence="2">if_2019</strain>
        <tissue evidence="1">Muscle</tissue>
    </source>
</reference>
<evidence type="ECO:0000313" key="1">
    <source>
        <dbReference type="EMBL" id="MEQ2242220.1"/>
    </source>
</evidence>
<accession>A0ABV0UAK7</accession>
<protein>
    <submittedName>
        <fullName evidence="1">Uncharacterized protein</fullName>
    </submittedName>
</protein>
<feature type="non-terminal residue" evidence="1">
    <location>
        <position position="65"/>
    </location>
</feature>
<proteinExistence type="predicted"/>
<keyword evidence="2" id="KW-1185">Reference proteome</keyword>
<organism evidence="1 2">
    <name type="scientific">Ilyodon furcidens</name>
    <name type="common">goldbreast splitfin</name>
    <dbReference type="NCBI Taxonomy" id="33524"/>
    <lineage>
        <taxon>Eukaryota</taxon>
        <taxon>Metazoa</taxon>
        <taxon>Chordata</taxon>
        <taxon>Craniata</taxon>
        <taxon>Vertebrata</taxon>
        <taxon>Euteleostomi</taxon>
        <taxon>Actinopterygii</taxon>
        <taxon>Neopterygii</taxon>
        <taxon>Teleostei</taxon>
        <taxon>Neoteleostei</taxon>
        <taxon>Acanthomorphata</taxon>
        <taxon>Ovalentaria</taxon>
        <taxon>Atherinomorphae</taxon>
        <taxon>Cyprinodontiformes</taxon>
        <taxon>Goodeidae</taxon>
        <taxon>Ilyodon</taxon>
    </lineage>
</organism>
<name>A0ABV0UAK7_9TELE</name>
<dbReference type="EMBL" id="JAHRIQ010063642">
    <property type="protein sequence ID" value="MEQ2242220.1"/>
    <property type="molecule type" value="Genomic_DNA"/>
</dbReference>
<dbReference type="Proteomes" id="UP001482620">
    <property type="component" value="Unassembled WGS sequence"/>
</dbReference>